<feature type="transmembrane region" description="Helical" evidence="3">
    <location>
        <begin position="403"/>
        <end position="420"/>
    </location>
</feature>
<feature type="transmembrane region" description="Helical" evidence="3">
    <location>
        <begin position="492"/>
        <end position="514"/>
    </location>
</feature>
<feature type="transmembrane region" description="Helical" evidence="3">
    <location>
        <begin position="102"/>
        <end position="126"/>
    </location>
</feature>
<dbReference type="PANTHER" id="PTHR23518:SF2">
    <property type="entry name" value="MAJOR FACILITATOR SUPERFAMILY TRANSPORTER"/>
    <property type="match status" value="1"/>
</dbReference>
<dbReference type="InterPro" id="IPR011701">
    <property type="entry name" value="MFS"/>
</dbReference>
<feature type="transmembrane region" description="Helical" evidence="3">
    <location>
        <begin position="432"/>
        <end position="449"/>
    </location>
</feature>
<comment type="subcellular location">
    <subcellularLocation>
        <location evidence="1">Membrane</location>
        <topology evidence="1">Multi-pass membrane protein</topology>
    </subcellularLocation>
</comment>
<dbReference type="Proteomes" id="UP001244341">
    <property type="component" value="Chromosome 9b"/>
</dbReference>
<feature type="transmembrane region" description="Helical" evidence="3">
    <location>
        <begin position="168"/>
        <end position="187"/>
    </location>
</feature>
<feature type="compositionally biased region" description="Low complexity" evidence="2">
    <location>
        <begin position="325"/>
        <end position="344"/>
    </location>
</feature>
<dbReference type="PROSITE" id="PS50850">
    <property type="entry name" value="MFS"/>
    <property type="match status" value="1"/>
</dbReference>
<dbReference type="EMBL" id="CP126216">
    <property type="protein sequence ID" value="WIA18282.1"/>
    <property type="molecule type" value="Genomic_DNA"/>
</dbReference>
<keyword evidence="6" id="KW-1185">Reference proteome</keyword>
<feature type="compositionally biased region" description="Low complexity" evidence="2">
    <location>
        <begin position="290"/>
        <end position="313"/>
    </location>
</feature>
<feature type="region of interest" description="Disordered" evidence="2">
    <location>
        <begin position="290"/>
        <end position="344"/>
    </location>
</feature>
<dbReference type="InterPro" id="IPR020846">
    <property type="entry name" value="MFS_dom"/>
</dbReference>
<protein>
    <recommendedName>
        <fullName evidence="4">Major facilitator superfamily (MFS) profile domain-containing protein</fullName>
    </recommendedName>
</protein>
<feature type="transmembrane region" description="Helical" evidence="3">
    <location>
        <begin position="138"/>
        <end position="156"/>
    </location>
</feature>
<accession>A0ABY8UAI3</accession>
<keyword evidence="3" id="KW-1133">Transmembrane helix</keyword>
<feature type="compositionally biased region" description="Low complexity" evidence="2">
    <location>
        <begin position="64"/>
        <end position="79"/>
    </location>
</feature>
<evidence type="ECO:0000313" key="6">
    <source>
        <dbReference type="Proteomes" id="UP001244341"/>
    </source>
</evidence>
<feature type="transmembrane region" description="Helical" evidence="3">
    <location>
        <begin position="259"/>
        <end position="281"/>
    </location>
</feature>
<feature type="transmembrane region" description="Helical" evidence="3">
    <location>
        <begin position="520"/>
        <end position="541"/>
    </location>
</feature>
<dbReference type="PANTHER" id="PTHR23518">
    <property type="entry name" value="C-METHYLTRANSFERASE"/>
    <property type="match status" value="1"/>
</dbReference>
<keyword evidence="3" id="KW-0812">Transmembrane</keyword>
<feature type="transmembrane region" description="Helical" evidence="3">
    <location>
        <begin position="455"/>
        <end position="480"/>
    </location>
</feature>
<dbReference type="SUPFAM" id="SSF103473">
    <property type="entry name" value="MFS general substrate transporter"/>
    <property type="match status" value="1"/>
</dbReference>
<dbReference type="Gene3D" id="1.20.1250.20">
    <property type="entry name" value="MFS general substrate transporter like domains"/>
    <property type="match status" value="1"/>
</dbReference>
<keyword evidence="3" id="KW-0472">Membrane</keyword>
<evidence type="ECO:0000259" key="4">
    <source>
        <dbReference type="PROSITE" id="PS50850"/>
    </source>
</evidence>
<feature type="domain" description="Major facilitator superfamily (MFS) profile" evidence="4">
    <location>
        <begin position="102"/>
        <end position="545"/>
    </location>
</feature>
<evidence type="ECO:0000256" key="3">
    <source>
        <dbReference type="SAM" id="Phobius"/>
    </source>
</evidence>
<dbReference type="Pfam" id="PF07690">
    <property type="entry name" value="MFS_1"/>
    <property type="match status" value="2"/>
</dbReference>
<feature type="region of interest" description="Disordered" evidence="2">
    <location>
        <begin position="26"/>
        <end position="79"/>
    </location>
</feature>
<name>A0ABY8UAI3_TETOB</name>
<dbReference type="CDD" id="cd17370">
    <property type="entry name" value="MFS_MJ1317_like"/>
    <property type="match status" value="1"/>
</dbReference>
<sequence>MLSDTLLDSFRPTTHLRRTGLTARVAQFRPVTGSGDPNAAAHPISSHDQQQQQQQHHAVQVPLQEQQQQQGSSHAAAAAAAGAAPADAAGPAMMSGGIPRSIFVLSMVSMALTSASCVFNTLLPIYMVTELKMSMRTMGMFEGMLEAFSYVVRMFSGVISDRMTSRKAAITAGFVMGAAAKFGMSFATSTVQLFMTKAVDRLGNGVQAAPRDALIGDLSPSTSRSACFGFAQSMRKWGSFMGAGLAFALMKASDNNYRAIFLLASAVSALSTIAFVTLVPAHANTNSSSSKAAAAAAARTSQQEQQQQQQQQQHPLRQRQPHVLSAAAAPSSSTAEPSSSSSSASGLQQWMETAAQFMRDVRSMGVDFYRTLSVIALYGLGHINESLLEARAIEVGFGKAESTLVVALLCFSVFLCAYPLGKLDDKYGHATTFALGMAALVAGDLVLLFSGQWPWAVFVACGFWGAHWAVVQGPMLSAVVGMAPPHLKGTAFGIFYTMMALVAMAANTMFGSIWHAHSATAAFALSAGIIAVTMLLTPLLLPESAKRGRHVAAAAAKGSGGAGSGGLKPAAA</sequence>
<evidence type="ECO:0000256" key="1">
    <source>
        <dbReference type="ARBA" id="ARBA00004141"/>
    </source>
</evidence>
<gene>
    <name evidence="5" type="ORF">OEZ85_009748</name>
</gene>
<reference evidence="5 6" key="1">
    <citation type="submission" date="2023-05" db="EMBL/GenBank/DDBJ databases">
        <title>A 100% complete, gapless, phased diploid assembly of the Scenedesmus obliquus UTEX 3031 genome.</title>
        <authorList>
            <person name="Biondi T.C."/>
            <person name="Hanschen E.R."/>
            <person name="Kwon T."/>
            <person name="Eng W."/>
            <person name="Kruse C.P.S."/>
            <person name="Koehler S.I."/>
            <person name="Kunde Y."/>
            <person name="Gleasner C.D."/>
            <person name="You Mak K.T."/>
            <person name="Polle J."/>
            <person name="Hovde B.T."/>
            <person name="Starkenburg S.R."/>
        </authorList>
    </citation>
    <scope>NUCLEOTIDE SEQUENCE [LARGE SCALE GENOMIC DNA]</scope>
    <source>
        <strain evidence="5 6">DOE0152z</strain>
    </source>
</reference>
<evidence type="ECO:0000256" key="2">
    <source>
        <dbReference type="SAM" id="MobiDB-lite"/>
    </source>
</evidence>
<proteinExistence type="predicted"/>
<evidence type="ECO:0000313" key="5">
    <source>
        <dbReference type="EMBL" id="WIA18282.1"/>
    </source>
</evidence>
<organism evidence="5 6">
    <name type="scientific">Tetradesmus obliquus</name>
    <name type="common">Green alga</name>
    <name type="synonym">Acutodesmus obliquus</name>
    <dbReference type="NCBI Taxonomy" id="3088"/>
    <lineage>
        <taxon>Eukaryota</taxon>
        <taxon>Viridiplantae</taxon>
        <taxon>Chlorophyta</taxon>
        <taxon>core chlorophytes</taxon>
        <taxon>Chlorophyceae</taxon>
        <taxon>CS clade</taxon>
        <taxon>Sphaeropleales</taxon>
        <taxon>Scenedesmaceae</taxon>
        <taxon>Tetradesmus</taxon>
    </lineage>
</organism>
<dbReference type="InterPro" id="IPR036259">
    <property type="entry name" value="MFS_trans_sf"/>
</dbReference>